<dbReference type="PANTHER" id="PTHR33434:SF3">
    <property type="entry name" value="DEGV DOMAIN-CONTAINING PROTEIN YITS"/>
    <property type="match status" value="1"/>
</dbReference>
<gene>
    <name evidence="3" type="ORF">U472_12550</name>
</gene>
<dbReference type="InterPro" id="IPR050270">
    <property type="entry name" value="DegV_domain_contain"/>
</dbReference>
<dbReference type="PROSITE" id="PS51482">
    <property type="entry name" value="DEGV"/>
    <property type="match status" value="1"/>
</dbReference>
<evidence type="ECO:0008006" key="5">
    <source>
        <dbReference type="Google" id="ProtNLM"/>
    </source>
</evidence>
<dbReference type="RefSeq" id="WP_068719057.1">
    <property type="nucleotide sequence ID" value="NZ_LWDV01000010.1"/>
</dbReference>
<evidence type="ECO:0000256" key="1">
    <source>
        <dbReference type="ARBA" id="ARBA00003238"/>
    </source>
</evidence>
<dbReference type="Gene3D" id="3.30.1180.10">
    <property type="match status" value="1"/>
</dbReference>
<comment type="function">
    <text evidence="1">May bind long-chain fatty acids, such as palmitate, and may play a role in lipid transport or fatty acid metabolism.</text>
</comment>
<keyword evidence="2" id="KW-0446">Lipid-binding</keyword>
<keyword evidence="4" id="KW-1185">Reference proteome</keyword>
<proteinExistence type="predicted"/>
<name>A0A1C0A4X7_9FIRM</name>
<reference evidence="4" key="1">
    <citation type="submission" date="2016-07" db="EMBL/GenBank/DDBJ databases">
        <authorList>
            <person name="Florea S."/>
            <person name="Webb J.S."/>
            <person name="Jaromczyk J."/>
            <person name="Schardl C.L."/>
        </authorList>
    </citation>
    <scope>NUCLEOTIDE SEQUENCE [LARGE SCALE GENOMIC DNA]</scope>
    <source>
        <strain evidence="4">Z6</strain>
    </source>
</reference>
<dbReference type="NCBIfam" id="TIGR00762">
    <property type="entry name" value="DegV"/>
    <property type="match status" value="1"/>
</dbReference>
<comment type="caution">
    <text evidence="3">The sequence shown here is derived from an EMBL/GenBank/DDBJ whole genome shotgun (WGS) entry which is preliminary data.</text>
</comment>
<dbReference type="Gene3D" id="3.40.50.10170">
    <property type="match status" value="1"/>
</dbReference>
<dbReference type="InterPro" id="IPR003797">
    <property type="entry name" value="DegV"/>
</dbReference>
<organism evidence="3 4">
    <name type="scientific">Orenia metallireducens</name>
    <dbReference type="NCBI Taxonomy" id="1413210"/>
    <lineage>
        <taxon>Bacteria</taxon>
        <taxon>Bacillati</taxon>
        <taxon>Bacillota</taxon>
        <taxon>Clostridia</taxon>
        <taxon>Halanaerobiales</taxon>
        <taxon>Halobacteroidaceae</taxon>
        <taxon>Orenia</taxon>
    </lineage>
</organism>
<dbReference type="Pfam" id="PF02645">
    <property type="entry name" value="DegV"/>
    <property type="match status" value="1"/>
</dbReference>
<evidence type="ECO:0000313" key="4">
    <source>
        <dbReference type="Proteomes" id="UP000093514"/>
    </source>
</evidence>
<dbReference type="GO" id="GO:0008289">
    <property type="term" value="F:lipid binding"/>
    <property type="evidence" value="ECO:0007669"/>
    <property type="project" value="UniProtKB-KW"/>
</dbReference>
<dbReference type="PANTHER" id="PTHR33434">
    <property type="entry name" value="DEGV DOMAIN-CONTAINING PROTEIN DR_1986-RELATED"/>
    <property type="match status" value="1"/>
</dbReference>
<dbReference type="EMBL" id="LWDV01000010">
    <property type="protein sequence ID" value="OCL25194.1"/>
    <property type="molecule type" value="Genomic_DNA"/>
</dbReference>
<dbReference type="AlphaFoldDB" id="A0A1C0A4X7"/>
<protein>
    <recommendedName>
        <fullName evidence="5">EDD domain protein, DegV family</fullName>
    </recommendedName>
</protein>
<dbReference type="InterPro" id="IPR043168">
    <property type="entry name" value="DegV_C"/>
</dbReference>
<sequence>MKSIKIVTDSGADLSKELIERYNIKVIPIPVKLGDRNYKDGEDITPIEFYTKLEAEDISPSTSMINPYTFEEEFKELLKDYQEIIYISFSSQLSGIYNSAKMVQKNLGEDKVSVIDSKAASLGLGLIVLKAAQLLEEGKSKDVIISKVEEAISRMEHIVAIGSLEMLKKGGRISATQAFIGSLLNIIPMIEVSPEGKLVPLTKLRGEKRCIRYILDTFEERAELAEEEPIGIGHANNIDLAQKIATKIKEEYNIKDIIITDIGAAVGSHAGSGTVALFFQ</sequence>
<dbReference type="Proteomes" id="UP000093514">
    <property type="component" value="Unassembled WGS sequence"/>
</dbReference>
<evidence type="ECO:0000313" key="3">
    <source>
        <dbReference type="EMBL" id="OCL25194.1"/>
    </source>
</evidence>
<reference evidence="3 4" key="2">
    <citation type="submission" date="2016-08" db="EMBL/GenBank/DDBJ databases">
        <title>Orenia metallireducens sp. nov. strain Z6, a Novel Metal-reducing Firmicute from the Deep Subsurface.</title>
        <authorList>
            <person name="Maxim B.I."/>
            <person name="Kenneth K."/>
            <person name="Flynn T.M."/>
            <person name="Oloughlin E.J."/>
            <person name="Locke R.A."/>
            <person name="Weber J.R."/>
            <person name="Egan S.M."/>
            <person name="Mackie R.I."/>
            <person name="Cann I.K."/>
        </authorList>
    </citation>
    <scope>NUCLEOTIDE SEQUENCE [LARGE SCALE GENOMIC DNA]</scope>
    <source>
        <strain evidence="3 4">Z6</strain>
    </source>
</reference>
<dbReference type="OrthoDB" id="9780216at2"/>
<dbReference type="SUPFAM" id="SSF82549">
    <property type="entry name" value="DAK1/DegV-like"/>
    <property type="match status" value="1"/>
</dbReference>
<accession>A0A1C0A4X7</accession>
<evidence type="ECO:0000256" key="2">
    <source>
        <dbReference type="ARBA" id="ARBA00023121"/>
    </source>
</evidence>